<evidence type="ECO:0000313" key="3">
    <source>
        <dbReference type="Proteomes" id="UP000198984"/>
    </source>
</evidence>
<proteinExistence type="predicted"/>
<name>A0A1H8E8R4_9BACT</name>
<dbReference type="PANTHER" id="PTHR46825:SF9">
    <property type="entry name" value="BETA-LACTAMASE-RELATED DOMAIN-CONTAINING PROTEIN"/>
    <property type="match status" value="1"/>
</dbReference>
<dbReference type="InterPro" id="IPR050491">
    <property type="entry name" value="AmpC-like"/>
</dbReference>
<feature type="domain" description="Beta-lactamase-related" evidence="1">
    <location>
        <begin position="44"/>
        <end position="330"/>
    </location>
</feature>
<dbReference type="OrthoDB" id="9793489at2"/>
<evidence type="ECO:0000259" key="1">
    <source>
        <dbReference type="Pfam" id="PF00144"/>
    </source>
</evidence>
<gene>
    <name evidence="2" type="ORF">SAMN04488505_108218</name>
</gene>
<dbReference type="Pfam" id="PF00144">
    <property type="entry name" value="Beta-lactamase"/>
    <property type="match status" value="1"/>
</dbReference>
<dbReference type="RefSeq" id="WP_089918931.1">
    <property type="nucleotide sequence ID" value="NZ_FOBB01000008.1"/>
</dbReference>
<evidence type="ECO:0000313" key="2">
    <source>
        <dbReference type="EMBL" id="SEN15786.1"/>
    </source>
</evidence>
<dbReference type="PANTHER" id="PTHR46825">
    <property type="entry name" value="D-ALANYL-D-ALANINE-CARBOXYPEPTIDASE/ENDOPEPTIDASE AMPH"/>
    <property type="match status" value="1"/>
</dbReference>
<dbReference type="EMBL" id="FOBB01000008">
    <property type="protein sequence ID" value="SEN15786.1"/>
    <property type="molecule type" value="Genomic_DNA"/>
</dbReference>
<dbReference type="Proteomes" id="UP000198984">
    <property type="component" value="Unassembled WGS sequence"/>
</dbReference>
<accession>A0A1H8E8R4</accession>
<dbReference type="InterPro" id="IPR001466">
    <property type="entry name" value="Beta-lactam-related"/>
</dbReference>
<sequence length="338" mass="37662">MKKIVYPLLFILLPACTNNPGKTKAEKIDYLMQESFKDNEFTGNVLVADHGQIIYKRSWGKADQANDLPNSDTAKFLIGSISKPVTAILALRLVDKGILKLDATINSYFKIADMQIGKITIHQLLTHTSGLNELLNKEKEMDIKALIAKATLRFEPGSDFEYSNSGYVLLKEIIQIATGRKYAELIQTEIFGPANMTSSGIARNSDLNKIVKGYKDAAQTASVDIDFPLENIDGAGTVYSTTGDLYKLDRALYAESLLSEKMKEQMLKQHVPGKYCYGWFVRERGGVWDVYYHKGSLPGFASFISRRTQKDQLIVLLSNAENAAVSDIENSIAKILKK</sequence>
<protein>
    <submittedName>
        <fullName evidence="2">CubicO group peptidase, beta-lactamase class C family</fullName>
    </submittedName>
</protein>
<keyword evidence="3" id="KW-1185">Reference proteome</keyword>
<dbReference type="SUPFAM" id="SSF56601">
    <property type="entry name" value="beta-lactamase/transpeptidase-like"/>
    <property type="match status" value="1"/>
</dbReference>
<reference evidence="2 3" key="1">
    <citation type="submission" date="2016-10" db="EMBL/GenBank/DDBJ databases">
        <authorList>
            <person name="de Groot N.N."/>
        </authorList>
    </citation>
    <scope>NUCLEOTIDE SEQUENCE [LARGE SCALE GENOMIC DNA]</scope>
    <source>
        <strain evidence="2 3">DSM 21039</strain>
    </source>
</reference>
<dbReference type="Gene3D" id="3.40.710.10">
    <property type="entry name" value="DD-peptidase/beta-lactamase superfamily"/>
    <property type="match status" value="1"/>
</dbReference>
<organism evidence="2 3">
    <name type="scientific">Chitinophaga rupis</name>
    <dbReference type="NCBI Taxonomy" id="573321"/>
    <lineage>
        <taxon>Bacteria</taxon>
        <taxon>Pseudomonadati</taxon>
        <taxon>Bacteroidota</taxon>
        <taxon>Chitinophagia</taxon>
        <taxon>Chitinophagales</taxon>
        <taxon>Chitinophagaceae</taxon>
        <taxon>Chitinophaga</taxon>
    </lineage>
</organism>
<dbReference type="AlphaFoldDB" id="A0A1H8E8R4"/>
<dbReference type="InterPro" id="IPR012338">
    <property type="entry name" value="Beta-lactam/transpept-like"/>
</dbReference>
<dbReference type="STRING" id="573321.SAMN04488505_108218"/>